<proteinExistence type="predicted"/>
<dbReference type="InterPro" id="IPR025665">
    <property type="entry name" value="Beta-barrel_OMP_2"/>
</dbReference>
<sequence length="409" mass="48159">MKKYFLLLLIIILSLKCYSQNSFQQGYFIDNMNQKFSCLIKSFDWNNNPTEFSYKLSENDKIKIATIKSVKEFGVDNDSKFIRVKVNIDRSSPIIDKLSNNRNPDYKEEELFLKVLLEGRTNLYQYIDNSLTRFFYNKEDQSIEQLVYKSYKTVENKISENNHFRQQLLVNLTCDNINIKKIKKLDYHKNDLIRIFKEYSACHKVDLIYLEPIQKRDFFNLTLRPRFNSSSLTIRNENFNSKDIIEFDNKIGFGFGLEAEVILPFNKNKWSFVVEPTYQNFKSEKTIYNVSTIFGGELTAKIDYISIEIPVGLRHYFLLNDYSKIFINVSYVFDLSSKSKLETKTSATSDFSVTELKTVGNLAFGMGYKFYDKYSLEARYQSNREVLKDVSPWNSDYKTFSIILGYSLL</sequence>
<dbReference type="EMBL" id="FNBA01000014">
    <property type="protein sequence ID" value="SDF24411.1"/>
    <property type="molecule type" value="Genomic_DNA"/>
</dbReference>
<evidence type="ECO:0000259" key="2">
    <source>
        <dbReference type="Pfam" id="PF13568"/>
    </source>
</evidence>
<evidence type="ECO:0000256" key="1">
    <source>
        <dbReference type="SAM" id="SignalP"/>
    </source>
</evidence>
<dbReference type="Pfam" id="PF13568">
    <property type="entry name" value="OMP_b-brl_2"/>
    <property type="match status" value="1"/>
</dbReference>
<accession>A0A1G7JHM4</accession>
<feature type="domain" description="Outer membrane protein beta-barrel" evidence="2">
    <location>
        <begin position="232"/>
        <end position="380"/>
    </location>
</feature>
<dbReference type="STRING" id="227084.SAMN05421855_1148"/>
<gene>
    <name evidence="3" type="ORF">SAMN05421855_1148</name>
</gene>
<dbReference type="InterPro" id="IPR011250">
    <property type="entry name" value="OMP/PagP_B-barrel"/>
</dbReference>
<keyword evidence="1" id="KW-0732">Signal</keyword>
<reference evidence="3 4" key="1">
    <citation type="submission" date="2016-10" db="EMBL/GenBank/DDBJ databases">
        <authorList>
            <person name="de Groot N.N."/>
        </authorList>
    </citation>
    <scope>NUCLEOTIDE SEQUENCE [LARGE SCALE GENOMIC DNA]</scope>
    <source>
        <strain evidence="3 4">DSM 16195</strain>
    </source>
</reference>
<name>A0A1G7JHM4_9FLAO</name>
<dbReference type="RefSeq" id="WP_093145462.1">
    <property type="nucleotide sequence ID" value="NZ_BMWO01000018.1"/>
</dbReference>
<evidence type="ECO:0000313" key="4">
    <source>
        <dbReference type="Proteomes" id="UP000199321"/>
    </source>
</evidence>
<dbReference type="Proteomes" id="UP000199321">
    <property type="component" value="Unassembled WGS sequence"/>
</dbReference>
<dbReference type="OrthoDB" id="921445at2"/>
<evidence type="ECO:0000313" key="3">
    <source>
        <dbReference type="EMBL" id="SDF24411.1"/>
    </source>
</evidence>
<organism evidence="3 4">
    <name type="scientific">Ulvibacter litoralis</name>
    <dbReference type="NCBI Taxonomy" id="227084"/>
    <lineage>
        <taxon>Bacteria</taxon>
        <taxon>Pseudomonadati</taxon>
        <taxon>Bacteroidota</taxon>
        <taxon>Flavobacteriia</taxon>
        <taxon>Flavobacteriales</taxon>
        <taxon>Flavobacteriaceae</taxon>
        <taxon>Ulvibacter</taxon>
    </lineage>
</organism>
<dbReference type="AlphaFoldDB" id="A0A1G7JHM4"/>
<feature type="signal peptide" evidence="1">
    <location>
        <begin position="1"/>
        <end position="19"/>
    </location>
</feature>
<protein>
    <submittedName>
        <fullName evidence="3">Outer membrane protein beta-barrel domain-containing protein</fullName>
    </submittedName>
</protein>
<keyword evidence="4" id="KW-1185">Reference proteome</keyword>
<feature type="chain" id="PRO_5011764034" evidence="1">
    <location>
        <begin position="20"/>
        <end position="409"/>
    </location>
</feature>
<dbReference type="SUPFAM" id="SSF56925">
    <property type="entry name" value="OMPA-like"/>
    <property type="match status" value="1"/>
</dbReference>